<evidence type="ECO:0000256" key="14">
    <source>
        <dbReference type="ARBA" id="ARBA00024494"/>
    </source>
</evidence>
<evidence type="ECO:0000256" key="9">
    <source>
        <dbReference type="ARBA" id="ARBA00022840"/>
    </source>
</evidence>
<comment type="catalytic activity">
    <reaction evidence="15">
        <text>a 5'-end (5'-triphosphoguanosine)-(2'-O-methyladenylyl)-adenylyl-cytidylyl-adenosine in mRNA + S-adenosyl-L-methionine = a 5'-end (N(7)-methyl 5'-triphosphoguanosine)-(2'-O-methyladenylyl)-adenylyl-cytidylyl-adenosine in mRNA + S-adenosyl-L-homocysteine</text>
        <dbReference type="Rhea" id="RHEA:65440"/>
        <dbReference type="Rhea" id="RHEA-COMP:16798"/>
        <dbReference type="Rhea" id="RHEA-COMP:16801"/>
        <dbReference type="ChEBI" id="CHEBI:57856"/>
        <dbReference type="ChEBI" id="CHEBI:59789"/>
        <dbReference type="ChEBI" id="CHEBI:156482"/>
        <dbReference type="ChEBI" id="CHEBI:156483"/>
    </reaction>
</comment>
<keyword evidence="8" id="KW-0547">Nucleotide-binding</keyword>
<evidence type="ECO:0000256" key="10">
    <source>
        <dbReference type="ARBA" id="ARBA00022844"/>
    </source>
</evidence>
<keyword evidence="11" id="KW-0693">Viral RNA replication</keyword>
<evidence type="ECO:0000256" key="8">
    <source>
        <dbReference type="ARBA" id="ARBA00022741"/>
    </source>
</evidence>
<dbReference type="Pfam" id="PF14318">
    <property type="entry name" value="Mononeg_mRNAcap"/>
    <property type="match status" value="1"/>
</dbReference>
<keyword evidence="10" id="KW-0946">Virion</keyword>
<evidence type="ECO:0000256" key="12">
    <source>
        <dbReference type="ARBA" id="ARBA00023042"/>
    </source>
</evidence>
<accession>A0AA48P922</accession>
<evidence type="ECO:0000256" key="5">
    <source>
        <dbReference type="ARBA" id="ARBA00022679"/>
    </source>
</evidence>
<dbReference type="Pfam" id="PF00946">
    <property type="entry name" value="Mononeg_RNA_pol"/>
    <property type="match status" value="1"/>
</dbReference>
<comment type="catalytic activity">
    <reaction evidence="18">
        <text>a 5'-end (5'-triphosphoguanosine)-adenylyl-adenylyl-cytidylyl-adenosine in mRNA + S-adenosyl-L-methionine = a 5'-end (5'-triphosphoguanosine)-(2'-O-methyladenylyl)-adenylyl-cytidylyl-adenosine in mRNA + S-adenosyl-L-homocysteine + H(+)</text>
        <dbReference type="Rhea" id="RHEA:65380"/>
        <dbReference type="Rhea" id="RHEA-COMP:16797"/>
        <dbReference type="Rhea" id="RHEA-COMP:16801"/>
        <dbReference type="ChEBI" id="CHEBI:15378"/>
        <dbReference type="ChEBI" id="CHEBI:57856"/>
        <dbReference type="ChEBI" id="CHEBI:59789"/>
        <dbReference type="ChEBI" id="CHEBI:156482"/>
        <dbReference type="ChEBI" id="CHEBI:156484"/>
    </reaction>
</comment>
<dbReference type="EC" id="2.7.7.48" evidence="2"/>
<gene>
    <name evidence="22" type="primary">L</name>
</gene>
<evidence type="ECO:0000256" key="2">
    <source>
        <dbReference type="ARBA" id="ARBA00012494"/>
    </source>
</evidence>
<dbReference type="InterPro" id="IPR026890">
    <property type="entry name" value="Mononeg_mRNAcap"/>
</dbReference>
<keyword evidence="12" id="KW-0506">mRNA capping</keyword>
<comment type="subcellular location">
    <subcellularLocation>
        <location evidence="1">Virion</location>
    </subcellularLocation>
</comment>
<evidence type="ECO:0000256" key="18">
    <source>
        <dbReference type="ARBA" id="ARBA00047332"/>
    </source>
</evidence>
<evidence type="ECO:0000256" key="11">
    <source>
        <dbReference type="ARBA" id="ARBA00022953"/>
    </source>
</evidence>
<dbReference type="GO" id="GO:0005524">
    <property type="term" value="F:ATP binding"/>
    <property type="evidence" value="ECO:0007669"/>
    <property type="project" value="UniProtKB-KW"/>
</dbReference>
<dbReference type="PROSITE" id="PS50526">
    <property type="entry name" value="RDRP_SSRNA_NEG_NONSEG"/>
    <property type="match status" value="1"/>
</dbReference>
<comment type="catalytic activity">
    <reaction evidence="19">
        <text>a 5'-end (5'-triphosphoguanosine)-adenylyl-adenylyl-cytidylyl-adenosine in mRNA + 2 S-adenosyl-L-methionine = a 5'-end (N(7)-methyl 5'-triphosphoguanosine)-(2'-O-methyladenylyl)-adenylyl-cytidylyl-adenosine in mRNA + 2 S-adenosyl-L-homocysteine + H(+)</text>
        <dbReference type="Rhea" id="RHEA:65376"/>
        <dbReference type="Rhea" id="RHEA-COMP:16797"/>
        <dbReference type="Rhea" id="RHEA-COMP:16798"/>
        <dbReference type="ChEBI" id="CHEBI:15378"/>
        <dbReference type="ChEBI" id="CHEBI:57856"/>
        <dbReference type="ChEBI" id="CHEBI:59789"/>
        <dbReference type="ChEBI" id="CHEBI:156483"/>
        <dbReference type="ChEBI" id="CHEBI:156484"/>
        <dbReference type="EC" id="2.1.1.375"/>
    </reaction>
</comment>
<evidence type="ECO:0000259" key="21">
    <source>
        <dbReference type="PROSITE" id="PS50526"/>
    </source>
</evidence>
<reference evidence="22" key="1">
    <citation type="journal article" date="2023" name="bioRxiv">
        <title>Diving Deep into Fish Bornaviruses: Uncovering Hidden Diversity and Transcriptional Strategies through Comprehensive Data Mining.</title>
        <authorList>
            <person name="Eshak M."/>
            <person name="Rubbenstroth D."/>
            <person name="Beer M."/>
            <person name="Pfaff F."/>
        </authorList>
    </citation>
    <scope>NUCLEOTIDE SEQUENCE</scope>
    <source>
        <strain evidence="22">SRS11708040</strain>
    </source>
</reference>
<evidence type="ECO:0000256" key="19">
    <source>
        <dbReference type="ARBA" id="ARBA00047370"/>
    </source>
</evidence>
<organism evidence="22">
    <name type="scientific">Para molly bornavirus</name>
    <dbReference type="NCBI Taxonomy" id="3067900"/>
    <lineage>
        <taxon>Viruses</taxon>
        <taxon>Riboviria</taxon>
        <taxon>Orthornavirae</taxon>
        <taxon>Negarnaviricota</taxon>
        <taxon>Haploviricotina</taxon>
        <taxon>Monjiviricetes</taxon>
        <taxon>Mononegavirales</taxon>
        <taxon>Bornaviridae</taxon>
        <taxon>Cultervirus</taxon>
        <taxon>Cultervirus poeciliae</taxon>
    </lineage>
</organism>
<evidence type="ECO:0000256" key="3">
    <source>
        <dbReference type="ARBA" id="ARBA00022484"/>
    </source>
</evidence>
<keyword evidence="9" id="KW-0067">ATP-binding</keyword>
<keyword evidence="5" id="KW-0808">Transferase</keyword>
<keyword evidence="3" id="KW-0696">RNA-directed RNA polymerase</keyword>
<evidence type="ECO:0000256" key="15">
    <source>
        <dbReference type="ARBA" id="ARBA00024499"/>
    </source>
</evidence>
<protein>
    <recommendedName>
        <fullName evidence="2">RNA-directed RNA polymerase</fullName>
        <ecNumber evidence="2">2.7.7.48</ecNumber>
    </recommendedName>
    <alternativeName>
        <fullName evidence="17">Replicase</fullName>
    </alternativeName>
    <alternativeName>
        <fullName evidence="16">Transcriptase</fullName>
    </alternativeName>
</protein>
<sequence length="1715" mass="191126">MIHRSGQVLSSPLLGTEVKLALTDSTNPSHLKFRSLLDLSTLYPSNRYYPFFLRHHSPTGTSVSDLSSAASQIWNAVSRTWSCCDTLQKKVLTQIPTILSNNLIRSTLEKHLDAQSLIQSISYSSSPEAAGRLGNITVRCVQSLVLCQSGGDQCAMTYNHLLAYADTMRSRVHLLIAALVEDILGKYRTSQLVECNRFLEQADKLALRSNHNDYFGAIKSVYPYAQGRVLHFWNSEIVDDFSDVTKGAVSLLGQDFVTNLDRLAREAPAQCLEIFSVQKCFFFPEIDLVEGVRQQFERMRKENSDPGAQAAAGQEVLWMFRKEYTRGYIRKHGKWPPCTLKKKTPAILRLAKANGDWPNSEQLDFRLFKHVQLEYQGEGIEYEPDLSDIITDKAIIETRSHWPYEYNAWAYSDKYKCRLQRSTEGPGTRRLIKAMLDGKLEDIPAMLKPFEDGAVNTSALITILVPKEKELKVKGRFFSKQSLETRIYQVLSELTLKKKVMVYLPFHTMTTGSTQLSHVLDKISNQILEKSAFVINLDFEGWCNTFRPEFQAPLCDELDRMFKAGNFFRVGSLLPLVTTYLIQDRFNPPKQGSDGWPVEDGETCVHGTLTMGEGMRQKLWTILTGCMELIVLEKLRVRGEVLGQGDNQTLVIHTRPGQDKNLVRDRILMSLKEFAMRCGLILKPDECWSSDVLYEYGKKMYFKGSQVSNFLKIFSRITDSTGELYPNVYARLACLSSSCLAASQADHSPWPSVVASIVVYCLEVRVLLPKSIWGNVSRLVALALVGPMVGGLPSPAVLPSVFFRGLSDQLTFQLSLLRTAISVGASKTEIHRIAKLKIPFIPSPQALVVDPTCLNISQLRRPERVIRSWIEEGLAEMNSSSRLAKLFRLDLTTRALTLATDLFSMSPKFPRLMSYIFSLSNVAYGLSMLDKFQKSSTVMSINQSINLPHIVEESKLYKEKVVDSVVSENDSSVSVLDYLGPCSYREAERLRVKTWGEELSGATAPFPPEQFKLKTSVDSDEVKRSIIFIVPEDVDSNSLTSRGKKRLYIGSRTFVKITRGAITGLPSGKMGVMSEALVALWDWMKIGRRVSSERFNKMLLTLMKEKGITPPDAPIVSGGTLTHRLPSSSDDRAGLAGSINMISTHVSFTTDYMTDYAKSSDDYTIHFQGAFLHGMNILSSMAHGGCLKKGTYYLVMSCGECTNLIQEGVFSLTKEPAYSGVDLDLLPTVDREPPGDTPVDPMLLATELLGLEVAKSIALESRGLVSLLDSGQSPTKLERISLSHVRSLHPKLLILSLWDALEKERVGLERICSYIRLVACVPSHSSSVRWLTKALYSMDDYCQLAELLRTLEISPSRCVTSTSPRESMVSLLLLEGLAGSSKVSRVRRKYKPKSYNSDTTLTLDAAIALAKTEDSYVVPYLEEPKATTEYELSNEHCQDHTATSSLPLSMHTSLSRHLKALVALKNIEVLVVSRDTPPEVVMDLCHTTKVVIHTLGLPDPIEAAAEMDLCGAVKKNLLTDVSLSSIDRAVHYYSHSEPHPPGSYRFIDNENFAPLSPCGSTGVSCMGNDEGPIDLSDMVCKPVTEDLCESLVPRSSDLVDSCIKNAMSIVEGLNSLMCSNSVVVSGLSEVRATGPTKTLISYAVEHLHRNLEILRAAFRVRPRGSCFYYLCSDKGSYYISLHPPGYRVRAEYIVDVVVPLTRGVELPDSLWSLLT</sequence>
<evidence type="ECO:0000256" key="16">
    <source>
        <dbReference type="ARBA" id="ARBA00030436"/>
    </source>
</evidence>
<dbReference type="EMBL" id="BK063657">
    <property type="protein sequence ID" value="DBA13207.1"/>
    <property type="molecule type" value="Viral_cRNA"/>
</dbReference>
<name>A0AA48P922_9MONO</name>
<dbReference type="GO" id="GO:0004482">
    <property type="term" value="F:mRNA 5'-cap (guanine-N7-)-methyltransferase activity"/>
    <property type="evidence" value="ECO:0007669"/>
    <property type="project" value="InterPro"/>
</dbReference>
<keyword evidence="7" id="KW-0548">Nucleotidyltransferase</keyword>
<evidence type="ECO:0000256" key="20">
    <source>
        <dbReference type="ARBA" id="ARBA00048548"/>
    </source>
</evidence>
<evidence type="ECO:0000256" key="4">
    <source>
        <dbReference type="ARBA" id="ARBA00022664"/>
    </source>
</evidence>
<evidence type="ECO:0000256" key="13">
    <source>
        <dbReference type="ARBA" id="ARBA00023268"/>
    </source>
</evidence>
<keyword evidence="6" id="KW-0949">S-adenosyl-L-methionine</keyword>
<comment type="catalytic activity">
    <reaction evidence="20">
        <text>GTP + H2O = GDP + phosphate + H(+)</text>
        <dbReference type="Rhea" id="RHEA:19669"/>
        <dbReference type="ChEBI" id="CHEBI:15377"/>
        <dbReference type="ChEBI" id="CHEBI:15378"/>
        <dbReference type="ChEBI" id="CHEBI:37565"/>
        <dbReference type="ChEBI" id="CHEBI:43474"/>
        <dbReference type="ChEBI" id="CHEBI:58189"/>
    </reaction>
</comment>
<dbReference type="InterPro" id="IPR014023">
    <property type="entry name" value="Mononeg_RNA_pol_cat"/>
</dbReference>
<keyword evidence="4" id="KW-0507">mRNA processing</keyword>
<evidence type="ECO:0000256" key="6">
    <source>
        <dbReference type="ARBA" id="ARBA00022691"/>
    </source>
</evidence>
<evidence type="ECO:0000256" key="17">
    <source>
        <dbReference type="ARBA" id="ARBA00031012"/>
    </source>
</evidence>
<dbReference type="GO" id="GO:0044423">
    <property type="term" value="C:virion component"/>
    <property type="evidence" value="ECO:0007669"/>
    <property type="project" value="UniProtKB-KW"/>
</dbReference>
<comment type="catalytic activity">
    <reaction evidence="14">
        <text>a 5'-end triphospho-adenylyl-adenylyl-cytidylyl-adenosine in mRNA + GDP + H(+) = a 5'-end (5'-triphosphoguanosine)-adenylyl-adenylyl-cytidylyl-adenosine in mRNA + diphosphate</text>
        <dbReference type="Rhea" id="RHEA:65436"/>
        <dbReference type="Rhea" id="RHEA-COMP:16797"/>
        <dbReference type="Rhea" id="RHEA-COMP:16799"/>
        <dbReference type="ChEBI" id="CHEBI:15378"/>
        <dbReference type="ChEBI" id="CHEBI:33019"/>
        <dbReference type="ChEBI" id="CHEBI:58189"/>
        <dbReference type="ChEBI" id="CHEBI:156484"/>
        <dbReference type="ChEBI" id="CHEBI:156503"/>
        <dbReference type="EC" id="2.7.7.88"/>
    </reaction>
</comment>
<evidence type="ECO:0000256" key="1">
    <source>
        <dbReference type="ARBA" id="ARBA00004328"/>
    </source>
</evidence>
<dbReference type="GO" id="GO:0003968">
    <property type="term" value="F:RNA-directed RNA polymerase activity"/>
    <property type="evidence" value="ECO:0007669"/>
    <property type="project" value="UniProtKB-KW"/>
</dbReference>
<evidence type="ECO:0000256" key="7">
    <source>
        <dbReference type="ARBA" id="ARBA00022695"/>
    </source>
</evidence>
<feature type="domain" description="RdRp catalytic" evidence="21">
    <location>
        <begin position="531"/>
        <end position="704"/>
    </location>
</feature>
<keyword evidence="13" id="KW-0511">Multifunctional enzyme</keyword>
<evidence type="ECO:0000313" key="22">
    <source>
        <dbReference type="EMBL" id="DBA13207.1"/>
    </source>
</evidence>
<proteinExistence type="predicted"/>